<dbReference type="OrthoDB" id="1143019at2"/>
<feature type="transmembrane region" description="Helical" evidence="1">
    <location>
        <begin position="235"/>
        <end position="264"/>
    </location>
</feature>
<keyword evidence="1" id="KW-0812">Transmembrane</keyword>
<feature type="transmembrane region" description="Helical" evidence="1">
    <location>
        <begin position="178"/>
        <end position="200"/>
    </location>
</feature>
<dbReference type="RefSeq" id="WP_074670355.1">
    <property type="nucleotide sequence ID" value="NZ_FNTB01000001.1"/>
</dbReference>
<sequence>MSCKNCSSALVHQSFYCNQCGAKIITERITIKRILEDAFQNYIGWDNKYLVTIKYLILRPGVLLREYYSGIRKKFLNPFAFLTIGMAINLFVFNSFDEEFISVMNDFNKSQLDWYAEVIGGPFTNEEFQSEQLTKSAESSKFMLKYFNILVILLLPIYTLMAFLIYRKPYNYAEHIVANCYIQGFSMLTTSLIFFIAIWIHPSLYLLIYPLLILYYTYVYGKLYKLTIGQSILKIILFLAILTGSILAVAIISVLIGIAIAYILGNFK</sequence>
<reference evidence="2 3" key="1">
    <citation type="submission" date="2016-10" db="EMBL/GenBank/DDBJ databases">
        <authorList>
            <person name="de Groot N.N."/>
        </authorList>
    </citation>
    <scope>NUCLEOTIDE SEQUENCE [LARGE SCALE GENOMIC DNA]</scope>
    <source>
        <strain evidence="2 3">MAR_2009_71</strain>
    </source>
</reference>
<evidence type="ECO:0000313" key="2">
    <source>
        <dbReference type="EMBL" id="SEB55734.1"/>
    </source>
</evidence>
<dbReference type="Pfam" id="PF12412">
    <property type="entry name" value="DUF3667"/>
    <property type="match status" value="1"/>
</dbReference>
<dbReference type="EMBL" id="FNTB01000001">
    <property type="protein sequence ID" value="SEB55734.1"/>
    <property type="molecule type" value="Genomic_DNA"/>
</dbReference>
<protein>
    <recommendedName>
        <fullName evidence="4">DUF3667 domain-containing protein</fullName>
    </recommendedName>
</protein>
<proteinExistence type="predicted"/>
<evidence type="ECO:0000313" key="3">
    <source>
        <dbReference type="Proteomes" id="UP000183038"/>
    </source>
</evidence>
<name>A0A1H4KAZ8_9FLAO</name>
<evidence type="ECO:0008006" key="4">
    <source>
        <dbReference type="Google" id="ProtNLM"/>
    </source>
</evidence>
<dbReference type="Proteomes" id="UP000183038">
    <property type="component" value="Unassembled WGS sequence"/>
</dbReference>
<dbReference type="AlphaFoldDB" id="A0A1H4KAZ8"/>
<feature type="transmembrane region" description="Helical" evidence="1">
    <location>
        <begin position="206"/>
        <end position="223"/>
    </location>
</feature>
<organism evidence="2 3">
    <name type="scientific">Maribacter dokdonensis</name>
    <dbReference type="NCBI Taxonomy" id="320912"/>
    <lineage>
        <taxon>Bacteria</taxon>
        <taxon>Pseudomonadati</taxon>
        <taxon>Bacteroidota</taxon>
        <taxon>Flavobacteriia</taxon>
        <taxon>Flavobacteriales</taxon>
        <taxon>Flavobacteriaceae</taxon>
        <taxon>Maribacter</taxon>
    </lineage>
</organism>
<dbReference type="InterPro" id="IPR022134">
    <property type="entry name" value="DUF3667"/>
</dbReference>
<evidence type="ECO:0000256" key="1">
    <source>
        <dbReference type="SAM" id="Phobius"/>
    </source>
</evidence>
<feature type="transmembrane region" description="Helical" evidence="1">
    <location>
        <begin position="146"/>
        <end position="166"/>
    </location>
</feature>
<keyword evidence="1" id="KW-0472">Membrane</keyword>
<feature type="transmembrane region" description="Helical" evidence="1">
    <location>
        <begin position="75"/>
        <end position="96"/>
    </location>
</feature>
<gene>
    <name evidence="2" type="ORF">SAMN05192540_0852</name>
</gene>
<accession>A0A1H4KAZ8</accession>
<keyword evidence="1" id="KW-1133">Transmembrane helix</keyword>